<dbReference type="GeneID" id="74944152"/>
<gene>
    <name evidence="2" type="ORF">N0B31_16980</name>
</gene>
<dbReference type="RefSeq" id="WP_260592810.1">
    <property type="nucleotide sequence ID" value="NZ_CP104003.1"/>
</dbReference>
<accession>A0A9E7R1D5</accession>
<dbReference type="AlphaFoldDB" id="A0A9E7R1D5"/>
<dbReference type="EMBL" id="CP104003">
    <property type="protein sequence ID" value="UWM53816.1"/>
    <property type="molecule type" value="Genomic_DNA"/>
</dbReference>
<organism evidence="2 3">
    <name type="scientific">Salinirubellus salinus</name>
    <dbReference type="NCBI Taxonomy" id="1364945"/>
    <lineage>
        <taxon>Archaea</taxon>
        <taxon>Methanobacteriati</taxon>
        <taxon>Methanobacteriota</taxon>
        <taxon>Stenosarchaea group</taxon>
        <taxon>Halobacteria</taxon>
        <taxon>Halobacteriales</taxon>
        <taxon>Natronomonadaceae</taxon>
        <taxon>Salinirubellus</taxon>
    </lineage>
</organism>
<sequence length="300" mass="31170">MTDEESTPPLLAAREGPDRLAAALPAAPDARADTIRAVRDRAEADPASVADALPGLAVLFDDEADTVRLLTAKTFLAVAEADPTAVPTEPLRAALDDEFYYVRGRAAQALGRVARATGGADPTLVARLLNGLSLEREESRERYAGALADVALGVPDALRTVSPDLADSLGDGDVRVRYHLATALAALAVAHPGRVEAVADRLRERLEDEDPHVAGRAAEALGYAGVDCDPPTPAEDGDDAHAFAAERAAFARDPDSSTRERLGADLRGGHDAVAERVGVPDEPDGPPGLPPGVGPGGRPF</sequence>
<reference evidence="2" key="1">
    <citation type="submission" date="2022-09" db="EMBL/GenBank/DDBJ databases">
        <title>Diverse halophilic archaea isolated from saline environments.</title>
        <authorList>
            <person name="Cui H.-L."/>
        </authorList>
    </citation>
    <scope>NUCLEOTIDE SEQUENCE</scope>
    <source>
        <strain evidence="2">ZS-35-S2</strain>
    </source>
</reference>
<dbReference type="Gene3D" id="1.25.10.10">
    <property type="entry name" value="Leucine-rich Repeat Variant"/>
    <property type="match status" value="2"/>
</dbReference>
<feature type="compositionally biased region" description="Basic and acidic residues" evidence="1">
    <location>
        <begin position="249"/>
        <end position="274"/>
    </location>
</feature>
<dbReference type="InterPro" id="IPR011989">
    <property type="entry name" value="ARM-like"/>
</dbReference>
<evidence type="ECO:0000313" key="2">
    <source>
        <dbReference type="EMBL" id="UWM53816.1"/>
    </source>
</evidence>
<dbReference type="KEGG" id="ssai:N0B31_16980"/>
<name>A0A9E7R1D5_9EURY</name>
<evidence type="ECO:0000256" key="1">
    <source>
        <dbReference type="SAM" id="MobiDB-lite"/>
    </source>
</evidence>
<dbReference type="InterPro" id="IPR016024">
    <property type="entry name" value="ARM-type_fold"/>
</dbReference>
<dbReference type="Proteomes" id="UP001057580">
    <property type="component" value="Chromosome"/>
</dbReference>
<feature type="region of interest" description="Disordered" evidence="1">
    <location>
        <begin position="245"/>
        <end position="300"/>
    </location>
</feature>
<keyword evidence="3" id="KW-1185">Reference proteome</keyword>
<evidence type="ECO:0008006" key="4">
    <source>
        <dbReference type="Google" id="ProtNLM"/>
    </source>
</evidence>
<evidence type="ECO:0000313" key="3">
    <source>
        <dbReference type="Proteomes" id="UP001057580"/>
    </source>
</evidence>
<proteinExistence type="predicted"/>
<protein>
    <recommendedName>
        <fullName evidence="4">HEAT repeat domain-containing protein</fullName>
    </recommendedName>
</protein>
<dbReference type="SUPFAM" id="SSF48371">
    <property type="entry name" value="ARM repeat"/>
    <property type="match status" value="1"/>
</dbReference>